<dbReference type="NCBIfam" id="TIGR01120">
    <property type="entry name" value="rpiB"/>
    <property type="match status" value="1"/>
</dbReference>
<accession>A0A948RWY2</accession>
<gene>
    <name evidence="4" type="primary">rpiB</name>
    <name evidence="4" type="ORF">KJ970_06450</name>
</gene>
<evidence type="ECO:0000313" key="5">
    <source>
        <dbReference type="Proteomes" id="UP000777784"/>
    </source>
</evidence>
<dbReference type="PANTHER" id="PTHR30345">
    <property type="entry name" value="RIBOSE-5-PHOSPHATE ISOMERASE B"/>
    <property type="match status" value="1"/>
</dbReference>
<dbReference type="PANTHER" id="PTHR30345:SF0">
    <property type="entry name" value="DNA DAMAGE-REPAIR_TOLERATION PROTEIN DRT102"/>
    <property type="match status" value="1"/>
</dbReference>
<dbReference type="GO" id="GO:0009052">
    <property type="term" value="P:pentose-phosphate shunt, non-oxidative branch"/>
    <property type="evidence" value="ECO:0007669"/>
    <property type="project" value="TreeGrafter"/>
</dbReference>
<organism evidence="4 5">
    <name type="scientific">Eiseniibacteriota bacterium</name>
    <dbReference type="NCBI Taxonomy" id="2212470"/>
    <lineage>
        <taxon>Bacteria</taxon>
        <taxon>Candidatus Eiseniibacteriota</taxon>
    </lineage>
</organism>
<dbReference type="AlphaFoldDB" id="A0A948RWY2"/>
<comment type="similarity">
    <text evidence="1">Belongs to the LacAB/RpiB family.</text>
</comment>
<dbReference type="NCBIfam" id="TIGR00689">
    <property type="entry name" value="rpiB_lacA_lacB"/>
    <property type="match status" value="1"/>
</dbReference>
<dbReference type="Gene3D" id="3.40.1400.10">
    <property type="entry name" value="Sugar-phosphate isomerase, RpiB/LacA/LacB"/>
    <property type="match status" value="1"/>
</dbReference>
<dbReference type="SUPFAM" id="SSF89623">
    <property type="entry name" value="Ribose/Galactose isomerase RpiB/AlsB"/>
    <property type="match status" value="1"/>
</dbReference>
<dbReference type="EC" id="5.3.1.6" evidence="4"/>
<dbReference type="Proteomes" id="UP000777784">
    <property type="component" value="Unassembled WGS sequence"/>
</dbReference>
<dbReference type="EMBL" id="JAHJDP010000032">
    <property type="protein sequence ID" value="MBU2690552.1"/>
    <property type="molecule type" value="Genomic_DNA"/>
</dbReference>
<evidence type="ECO:0000256" key="3">
    <source>
        <dbReference type="PIRSR" id="PIRSR005384-1"/>
    </source>
</evidence>
<dbReference type="InterPro" id="IPR004785">
    <property type="entry name" value="RpiB"/>
</dbReference>
<protein>
    <submittedName>
        <fullName evidence="4">Ribose 5-phosphate isomerase B</fullName>
        <ecNumber evidence="4">5.3.1.6</ecNumber>
    </submittedName>
</protein>
<feature type="active site" description="Proton donor" evidence="3">
    <location>
        <position position="96"/>
    </location>
</feature>
<proteinExistence type="inferred from homology"/>
<feature type="active site" description="Proton acceptor" evidence="3">
    <location>
        <position position="63"/>
    </location>
</feature>
<evidence type="ECO:0000256" key="1">
    <source>
        <dbReference type="ARBA" id="ARBA00008754"/>
    </source>
</evidence>
<dbReference type="GO" id="GO:0004751">
    <property type="term" value="F:ribose-5-phosphate isomerase activity"/>
    <property type="evidence" value="ECO:0007669"/>
    <property type="project" value="UniProtKB-EC"/>
</dbReference>
<sequence length="146" mass="15826">MVIGSDHRGYKLKAHFITWLESKGFVVEDAGPKSPDAADYPDYALAVARKVVAGVDTWGILICSNGVGMAMTANKVKGIRAALCCTPAMADQSRRHNNANVLCLGADNQSMEAGLEILESWLKASFEGGRHEKRVQKMMAAERLCD</sequence>
<dbReference type="InterPro" id="IPR036569">
    <property type="entry name" value="RpiB_LacA_LacB_sf"/>
</dbReference>
<reference evidence="4" key="1">
    <citation type="submission" date="2021-05" db="EMBL/GenBank/DDBJ databases">
        <title>Energy efficiency and biological interactions define the core microbiome of deep oligotrophic groundwater.</title>
        <authorList>
            <person name="Mehrshad M."/>
            <person name="Lopez-Fernandez M."/>
            <person name="Bell E."/>
            <person name="Bernier-Latmani R."/>
            <person name="Bertilsson S."/>
            <person name="Dopson M."/>
        </authorList>
    </citation>
    <scope>NUCLEOTIDE SEQUENCE</scope>
    <source>
        <strain evidence="4">Modern_marine.mb.64</strain>
    </source>
</reference>
<name>A0A948RWY2_UNCEI</name>
<dbReference type="PIRSF" id="PIRSF005384">
    <property type="entry name" value="RpiB_LacA_B"/>
    <property type="match status" value="1"/>
</dbReference>
<dbReference type="NCBIfam" id="NF004051">
    <property type="entry name" value="PRK05571.1"/>
    <property type="match status" value="1"/>
</dbReference>
<comment type="caution">
    <text evidence="4">The sequence shown here is derived from an EMBL/GenBank/DDBJ whole genome shotgun (WGS) entry which is preliminary data.</text>
</comment>
<dbReference type="GO" id="GO:0019316">
    <property type="term" value="P:D-allose catabolic process"/>
    <property type="evidence" value="ECO:0007669"/>
    <property type="project" value="TreeGrafter"/>
</dbReference>
<evidence type="ECO:0000313" key="4">
    <source>
        <dbReference type="EMBL" id="MBU2690552.1"/>
    </source>
</evidence>
<evidence type="ECO:0000256" key="2">
    <source>
        <dbReference type="ARBA" id="ARBA00023235"/>
    </source>
</evidence>
<dbReference type="Pfam" id="PF02502">
    <property type="entry name" value="LacAB_rpiB"/>
    <property type="match status" value="1"/>
</dbReference>
<keyword evidence="2 4" id="KW-0413">Isomerase</keyword>
<dbReference type="InterPro" id="IPR003500">
    <property type="entry name" value="RpiB_LacA_LacB"/>
</dbReference>